<name>A0A558DAH3_9GAMM</name>
<comment type="caution">
    <text evidence="9">The sequence shown here is derived from an EMBL/GenBank/DDBJ whole genome shotgun (WGS) entry which is preliminary data.</text>
</comment>
<dbReference type="InterPro" id="IPR003382">
    <property type="entry name" value="Flavoprotein"/>
</dbReference>
<dbReference type="EC" id="2.5.1.129" evidence="7"/>
<keyword evidence="4 7" id="KW-0808">Transferase</keyword>
<feature type="binding site" evidence="7">
    <location>
        <begin position="105"/>
        <end position="108"/>
    </location>
    <ligand>
        <name>FMN</name>
        <dbReference type="ChEBI" id="CHEBI:58210"/>
    </ligand>
</feature>
<dbReference type="PANTHER" id="PTHR43374:SF1">
    <property type="entry name" value="FLAVIN PRENYLTRANSFERASE PAD1, MITOCHONDRIAL"/>
    <property type="match status" value="1"/>
</dbReference>
<evidence type="ECO:0000259" key="8">
    <source>
        <dbReference type="Pfam" id="PF02441"/>
    </source>
</evidence>
<dbReference type="PANTHER" id="PTHR43374">
    <property type="entry name" value="FLAVIN PRENYLTRANSFERASE"/>
    <property type="match status" value="1"/>
</dbReference>
<feature type="binding site" evidence="7">
    <location>
        <begin position="14"/>
        <end position="16"/>
    </location>
    <ligand>
        <name>FMN</name>
        <dbReference type="ChEBI" id="CHEBI:58210"/>
    </ligand>
</feature>
<dbReference type="Proteomes" id="UP000317355">
    <property type="component" value="Unassembled WGS sequence"/>
</dbReference>
<evidence type="ECO:0000256" key="3">
    <source>
        <dbReference type="ARBA" id="ARBA00022643"/>
    </source>
</evidence>
<evidence type="ECO:0000313" key="9">
    <source>
        <dbReference type="EMBL" id="TVT58022.1"/>
    </source>
</evidence>
<keyword evidence="3 7" id="KW-0288">FMN</keyword>
<comment type="catalytic activity">
    <reaction evidence="5 7">
        <text>dimethylallyl phosphate + FMNH2 = prenylated FMNH2 + phosphate</text>
        <dbReference type="Rhea" id="RHEA:37743"/>
        <dbReference type="ChEBI" id="CHEBI:43474"/>
        <dbReference type="ChEBI" id="CHEBI:57618"/>
        <dbReference type="ChEBI" id="CHEBI:87467"/>
        <dbReference type="ChEBI" id="CHEBI:88052"/>
        <dbReference type="EC" id="2.5.1.129"/>
    </reaction>
</comment>
<dbReference type="STRING" id="1543721.AAY24_11050"/>
<comment type="caution">
    <text evidence="7">Lacks conserved residue(s) required for the propagation of feature annotation.</text>
</comment>
<dbReference type="NCBIfam" id="NF004685">
    <property type="entry name" value="PRK06029.1"/>
    <property type="match status" value="1"/>
</dbReference>
<dbReference type="AlphaFoldDB" id="A0A558DAH3"/>
<evidence type="ECO:0000256" key="1">
    <source>
        <dbReference type="ARBA" id="ARBA00022602"/>
    </source>
</evidence>
<dbReference type="InterPro" id="IPR004507">
    <property type="entry name" value="UbiX-like"/>
</dbReference>
<dbReference type="FunFam" id="3.40.50.1950:FF:000001">
    <property type="entry name" value="Flavin prenyltransferase UbiX"/>
    <property type="match status" value="1"/>
</dbReference>
<dbReference type="GO" id="GO:0106141">
    <property type="term" value="F:flavin prenyltransferase activity"/>
    <property type="evidence" value="ECO:0007669"/>
    <property type="project" value="UniProtKB-EC"/>
</dbReference>
<sequence length="203" mass="22126">MSDQQRPIALAITGASGAPYALRLLECLVQADRTVYVMISKAAQVVMPMETGLTIPSRAEEAEKLLTERFGAKPGQIRVFGREQWTAPVASGSNPPDAMVVCPCSTGTLSAIASGASNNLIERAADVVLKEQRKLILMVRETPFSPIHLENMLKLSRLGVVIMPASPGFYNRPQSIEEIIDFMVARVLSHLDIENPLNRPWGS</sequence>
<dbReference type="GO" id="GO:0016831">
    <property type="term" value="F:carboxy-lyase activity"/>
    <property type="evidence" value="ECO:0007669"/>
    <property type="project" value="TreeGrafter"/>
</dbReference>
<dbReference type="HAMAP" id="MF_01984">
    <property type="entry name" value="ubiX_pad"/>
    <property type="match status" value="1"/>
</dbReference>
<feature type="binding site" evidence="7">
    <location>
        <position position="40"/>
    </location>
    <ligand>
        <name>FMN</name>
        <dbReference type="ChEBI" id="CHEBI:58210"/>
    </ligand>
</feature>
<dbReference type="EMBL" id="VMRY01000010">
    <property type="protein sequence ID" value="TVT58022.1"/>
    <property type="molecule type" value="Genomic_DNA"/>
</dbReference>
<gene>
    <name evidence="7" type="primary">ubiX</name>
    <name evidence="9" type="ORF">FHK82_04715</name>
</gene>
<evidence type="ECO:0000256" key="6">
    <source>
        <dbReference type="ARBA" id="ARBA00060793"/>
    </source>
</evidence>
<dbReference type="Pfam" id="PF02441">
    <property type="entry name" value="Flavoprotein"/>
    <property type="match status" value="1"/>
</dbReference>
<reference evidence="9 10" key="1">
    <citation type="submission" date="2019-07" db="EMBL/GenBank/DDBJ databases">
        <title>The pathways for chlorine oxyanion respiration interact through the shared metabolite chlorate.</title>
        <authorList>
            <person name="Barnum T.P."/>
            <person name="Cheng Y."/>
            <person name="Hill K.A."/>
            <person name="Lucas L.N."/>
            <person name="Carlson H.K."/>
            <person name="Coates J.D."/>
        </authorList>
    </citation>
    <scope>NUCLEOTIDE SEQUENCE [LARGE SCALE GENOMIC DNA]</scope>
    <source>
        <strain evidence="9">BK-3</strain>
    </source>
</reference>
<feature type="domain" description="Flavoprotein" evidence="8">
    <location>
        <begin position="8"/>
        <end position="190"/>
    </location>
</feature>
<keyword evidence="1 7" id="KW-0637">Prenyltransferase</keyword>
<feature type="binding site" evidence="7">
    <location>
        <position position="140"/>
    </location>
    <ligand>
        <name>FMN</name>
        <dbReference type="ChEBI" id="CHEBI:58210"/>
    </ligand>
</feature>
<feature type="binding site" evidence="7">
    <location>
        <position position="170"/>
    </location>
    <ligand>
        <name>dimethylallyl phosphate</name>
        <dbReference type="ChEBI" id="CHEBI:88052"/>
    </ligand>
</feature>
<evidence type="ECO:0000256" key="4">
    <source>
        <dbReference type="ARBA" id="ARBA00022679"/>
    </source>
</evidence>
<accession>A0A558DAH3</accession>
<dbReference type="NCBIfam" id="TIGR00421">
    <property type="entry name" value="ubiX_pad"/>
    <property type="match status" value="1"/>
</dbReference>
<evidence type="ECO:0000313" key="10">
    <source>
        <dbReference type="Proteomes" id="UP000317355"/>
    </source>
</evidence>
<keyword evidence="2 7" id="KW-0285">Flavoprotein</keyword>
<organism evidence="9 10">
    <name type="scientific">Sedimenticola thiotaurini</name>
    <dbReference type="NCBI Taxonomy" id="1543721"/>
    <lineage>
        <taxon>Bacteria</taxon>
        <taxon>Pseudomonadati</taxon>
        <taxon>Pseudomonadota</taxon>
        <taxon>Gammaproteobacteria</taxon>
        <taxon>Chromatiales</taxon>
        <taxon>Sedimenticolaceae</taxon>
        <taxon>Sedimenticola</taxon>
    </lineage>
</organism>
<protein>
    <recommendedName>
        <fullName evidence="7">Flavin prenyltransferase UbiX</fullName>
        <ecNumber evidence="7">2.5.1.129</ecNumber>
    </recommendedName>
</protein>
<dbReference type="SUPFAM" id="SSF52507">
    <property type="entry name" value="Homo-oligomeric flavin-containing Cys decarboxylases, HFCD"/>
    <property type="match status" value="1"/>
</dbReference>
<evidence type="ECO:0000256" key="7">
    <source>
        <dbReference type="HAMAP-Rule" id="MF_01984"/>
    </source>
</evidence>
<dbReference type="InterPro" id="IPR036551">
    <property type="entry name" value="Flavin_trans-like"/>
</dbReference>
<evidence type="ECO:0000256" key="5">
    <source>
        <dbReference type="ARBA" id="ARBA00050612"/>
    </source>
</evidence>
<dbReference type="Gene3D" id="3.40.50.1950">
    <property type="entry name" value="Flavin prenyltransferase-like"/>
    <property type="match status" value="1"/>
</dbReference>
<comment type="function">
    <text evidence="7">Flavin prenyltransferase that catalyzes the synthesis of the prenylated FMN cofactor (prenyl-FMN) for 4-hydroxy-3-polyprenylbenzoic acid decarboxylase UbiD. The prenyltransferase is metal-independent and links a dimethylallyl moiety from dimethylallyl monophosphate (DMAP) to the flavin N5 and C6 atoms of FMN.</text>
</comment>
<proteinExistence type="inferred from homology"/>
<evidence type="ECO:0000256" key="2">
    <source>
        <dbReference type="ARBA" id="ARBA00022630"/>
    </source>
</evidence>
<feature type="binding site" evidence="7">
    <location>
        <position position="186"/>
    </location>
    <ligand>
        <name>dimethylallyl phosphate</name>
        <dbReference type="ChEBI" id="CHEBI:88052"/>
    </ligand>
</feature>
<comment type="similarity">
    <text evidence="6 7">Belongs to the UbiX/PAD1 family.</text>
</comment>